<evidence type="ECO:0000313" key="1">
    <source>
        <dbReference type="EMBL" id="CDX26741.1"/>
    </source>
</evidence>
<proteinExistence type="predicted"/>
<gene>
    <name evidence="1" type="ORF">MPL3356_60529</name>
</gene>
<protein>
    <submittedName>
        <fullName evidence="1">Uncharacterized protein</fullName>
    </submittedName>
</protein>
<dbReference type="Pfam" id="PF14462">
    <property type="entry name" value="Prok-E2_E"/>
    <property type="match status" value="1"/>
</dbReference>
<keyword evidence="2" id="KW-1185">Reference proteome</keyword>
<dbReference type="Proteomes" id="UP000045285">
    <property type="component" value="Unassembled WGS sequence"/>
</dbReference>
<reference evidence="2" key="1">
    <citation type="submission" date="2014-08" db="EMBL/GenBank/DDBJ databases">
        <authorList>
            <person name="Moulin L."/>
        </authorList>
    </citation>
    <scope>NUCLEOTIDE SEQUENCE [LARGE SCALE GENOMIC DNA]</scope>
</reference>
<dbReference type="AlphaFoldDB" id="A0A090EFL8"/>
<organism evidence="1 2">
    <name type="scientific">Mesorhizobium plurifarium</name>
    <dbReference type="NCBI Taxonomy" id="69974"/>
    <lineage>
        <taxon>Bacteria</taxon>
        <taxon>Pseudomonadati</taxon>
        <taxon>Pseudomonadota</taxon>
        <taxon>Alphaproteobacteria</taxon>
        <taxon>Hyphomicrobiales</taxon>
        <taxon>Phyllobacteriaceae</taxon>
        <taxon>Mesorhizobium</taxon>
    </lineage>
</organism>
<accession>A0A090EFL8</accession>
<evidence type="ECO:0000313" key="2">
    <source>
        <dbReference type="Proteomes" id="UP000045285"/>
    </source>
</evidence>
<name>A0A090EFL8_MESPL</name>
<dbReference type="InterPro" id="IPR025701">
    <property type="entry name" value="UBQ-conjugat_E2_E"/>
</dbReference>
<sequence length="181" mass="19968">MPTLDREWLKRKIAEDGEEGEIGAGFELFAAPADRAAPGGVLERQFAVLCEKWPGAIITQQRDGSHHLLVPDVEPLKPEQFDRRTTAIAIVIPLGYPQAAPGSFFVRDDFHLSHGGYIPNTLSSKELSHAPLGRGWSRLLMKPDAWAPNSDDLVTAVNLARVWLGASQDRENSRTIFGETE</sequence>
<dbReference type="EMBL" id="CCMZ01000056">
    <property type="protein sequence ID" value="CDX26741.1"/>
    <property type="molecule type" value="Genomic_DNA"/>
</dbReference>